<protein>
    <submittedName>
        <fullName evidence="2">Short-chain dehydrogenase reductase SDR</fullName>
    </submittedName>
</protein>
<reference evidence="2" key="1">
    <citation type="submission" date="2023-06" db="EMBL/GenBank/DDBJ databases">
        <title>Genome-scale phylogeny and comparative genomics of the fungal order Sordariales.</title>
        <authorList>
            <consortium name="Lawrence Berkeley National Laboratory"/>
            <person name="Hensen N."/>
            <person name="Bonometti L."/>
            <person name="Westerberg I."/>
            <person name="Brannstrom I.O."/>
            <person name="Guillou S."/>
            <person name="Cros-Aarteil S."/>
            <person name="Calhoun S."/>
            <person name="Haridas S."/>
            <person name="Kuo A."/>
            <person name="Mondo S."/>
            <person name="Pangilinan J."/>
            <person name="Riley R."/>
            <person name="Labutti K."/>
            <person name="Andreopoulos B."/>
            <person name="Lipzen A."/>
            <person name="Chen C."/>
            <person name="Yanf M."/>
            <person name="Daum C."/>
            <person name="Ng V."/>
            <person name="Clum A."/>
            <person name="Steindorff A."/>
            <person name="Ohm R."/>
            <person name="Martin F."/>
            <person name="Silar P."/>
            <person name="Natvig D."/>
            <person name="Lalanne C."/>
            <person name="Gautier V."/>
            <person name="Ament-Velasquez S.L."/>
            <person name="Kruys A."/>
            <person name="Hutchinson M.I."/>
            <person name="Powell A.J."/>
            <person name="Barry K."/>
            <person name="Miller A.N."/>
            <person name="Grigoriev I.V."/>
            <person name="Debuchy R."/>
            <person name="Gladieux P."/>
            <person name="Thoren M.H."/>
            <person name="Johannesson H."/>
        </authorList>
    </citation>
    <scope>NUCLEOTIDE SEQUENCE</scope>
    <source>
        <strain evidence="2">8032-3</strain>
    </source>
</reference>
<keyword evidence="1" id="KW-0560">Oxidoreductase</keyword>
<dbReference type="InterPro" id="IPR002347">
    <property type="entry name" value="SDR_fam"/>
</dbReference>
<dbReference type="Proteomes" id="UP001244011">
    <property type="component" value="Unassembled WGS sequence"/>
</dbReference>
<dbReference type="RefSeq" id="XP_060282192.1">
    <property type="nucleotide sequence ID" value="XM_060428334.1"/>
</dbReference>
<dbReference type="InterPro" id="IPR052228">
    <property type="entry name" value="Sec_Metab_Biosynth_Oxidored"/>
</dbReference>
<dbReference type="AlphaFoldDB" id="A0AAJ0BZH5"/>
<organism evidence="2 3">
    <name type="scientific">Phialemonium atrogriseum</name>
    <dbReference type="NCBI Taxonomy" id="1093897"/>
    <lineage>
        <taxon>Eukaryota</taxon>
        <taxon>Fungi</taxon>
        <taxon>Dikarya</taxon>
        <taxon>Ascomycota</taxon>
        <taxon>Pezizomycotina</taxon>
        <taxon>Sordariomycetes</taxon>
        <taxon>Sordariomycetidae</taxon>
        <taxon>Cephalothecales</taxon>
        <taxon>Cephalothecaceae</taxon>
        <taxon>Phialemonium</taxon>
    </lineage>
</organism>
<dbReference type="GeneID" id="85311521"/>
<dbReference type="Pfam" id="PF00106">
    <property type="entry name" value="adh_short"/>
    <property type="match status" value="1"/>
</dbReference>
<accession>A0AAJ0BZH5</accession>
<dbReference type="Gene3D" id="3.40.50.720">
    <property type="entry name" value="NAD(P)-binding Rossmann-like Domain"/>
    <property type="match status" value="1"/>
</dbReference>
<dbReference type="SUPFAM" id="SSF51735">
    <property type="entry name" value="NAD(P)-binding Rossmann-fold domains"/>
    <property type="match status" value="1"/>
</dbReference>
<dbReference type="PANTHER" id="PTHR47534">
    <property type="entry name" value="YALI0E05731P"/>
    <property type="match status" value="1"/>
</dbReference>
<dbReference type="GO" id="GO:0016491">
    <property type="term" value="F:oxidoreductase activity"/>
    <property type="evidence" value="ECO:0007669"/>
    <property type="project" value="UniProtKB-KW"/>
</dbReference>
<evidence type="ECO:0000256" key="1">
    <source>
        <dbReference type="ARBA" id="ARBA00023002"/>
    </source>
</evidence>
<dbReference type="EMBL" id="MU839013">
    <property type="protein sequence ID" value="KAK1765979.1"/>
    <property type="molecule type" value="Genomic_DNA"/>
</dbReference>
<sequence length="336" mass="35994">MVSLSAIQASNANIASALPAGLVAVFVGATSGIGETALKQFARHTRQPRIYFVGRSDEAGKRVADECRSLNKDGQYNFVRADVGLIRSVDDVCRDITAKETAINLLFLTPGTMVSHTETAEKLHLATALVYHSRTRFIVNLLPLLQRATSLRRVVTVFAGGKEGNVDTNDLQAWKVPMLSTRGHVSSMVTVSLETLAKQAPEVSFVHAFPGAVKTNLSRGAKSLSIVVLRAVFKVIGPLIYIPNEEVGERQLFLATSARYPPSAGGAEGVPLAGAVAVARGTDGKAGSGVYSVDQEGETSDAKVELLTKLRKEGVPEKVWNHTEEEFKRITGVEAV</sequence>
<keyword evidence="3" id="KW-1185">Reference proteome</keyword>
<proteinExistence type="predicted"/>
<evidence type="ECO:0000313" key="3">
    <source>
        <dbReference type="Proteomes" id="UP001244011"/>
    </source>
</evidence>
<gene>
    <name evidence="2" type="ORF">QBC33DRAFT_543088</name>
</gene>
<name>A0AAJ0BZH5_9PEZI</name>
<evidence type="ECO:0000313" key="2">
    <source>
        <dbReference type="EMBL" id="KAK1765979.1"/>
    </source>
</evidence>
<comment type="caution">
    <text evidence="2">The sequence shown here is derived from an EMBL/GenBank/DDBJ whole genome shotgun (WGS) entry which is preliminary data.</text>
</comment>
<dbReference type="PANTHER" id="PTHR47534:SF3">
    <property type="entry name" value="ALCOHOL DEHYDROGENASE-LIKE C-TERMINAL DOMAIN-CONTAINING PROTEIN"/>
    <property type="match status" value="1"/>
</dbReference>
<dbReference type="InterPro" id="IPR036291">
    <property type="entry name" value="NAD(P)-bd_dom_sf"/>
</dbReference>